<accession>A0A3L6PCU9</accession>
<sequence>MASSCIPAGLRLDLEMVKAAGAAVPPRPAHSAAASSTLSEASNVSSSSSATSSVASLSLKRPRTPRKRPNQTYNEAAALLASMYPSVFPAAKGAEAAPPRLLGLASALADDPDRSDLLPPFPVLDQAAFLLRDLPPPPQSPAVPMPMSPAPAKSCPSPAAVNSVFSEFRDPAPSPATPDAVAADEPGELDFDDDDGFDADSILCGVDESAAEGIDGIMGKLSMEKNAAAVSSVNSNLPRSKIHPYLRSLMVLGLSLRQHDQRNINQALKRHNVDPEWWMCPAIPVKDIARAPLPLVAKPMMSEKKKSKKKLLDTLYKDVAIEHCKKEEERVPDFANGGTGVLALPETGLGLRLNTERVIKAWCGRGSVFADRNASDLPLSSADVVVKHEDSDMFPQNGTSAVIREGNILKMQRKQKPCAPLPSNKNSRYYRPRINGRLGRSSSGIMVEQLRTEKLEETAPVTAQAREEVAQGLNCQKLCSPRSSAAHGGAARPPAAGVELVRPRLAELLARTGLASTSSAAMSRDRSLGATRGEEER</sequence>
<proteinExistence type="predicted"/>
<feature type="region of interest" description="Disordered" evidence="1">
    <location>
        <begin position="413"/>
        <end position="434"/>
    </location>
</feature>
<organism evidence="2 3">
    <name type="scientific">Panicum miliaceum</name>
    <name type="common">Proso millet</name>
    <name type="synonym">Broomcorn millet</name>
    <dbReference type="NCBI Taxonomy" id="4540"/>
    <lineage>
        <taxon>Eukaryota</taxon>
        <taxon>Viridiplantae</taxon>
        <taxon>Streptophyta</taxon>
        <taxon>Embryophyta</taxon>
        <taxon>Tracheophyta</taxon>
        <taxon>Spermatophyta</taxon>
        <taxon>Magnoliopsida</taxon>
        <taxon>Liliopsida</taxon>
        <taxon>Poales</taxon>
        <taxon>Poaceae</taxon>
        <taxon>PACMAD clade</taxon>
        <taxon>Panicoideae</taxon>
        <taxon>Panicodae</taxon>
        <taxon>Paniceae</taxon>
        <taxon>Panicinae</taxon>
        <taxon>Panicum</taxon>
        <taxon>Panicum sect. Panicum</taxon>
    </lineage>
</organism>
<feature type="region of interest" description="Disordered" evidence="1">
    <location>
        <begin position="511"/>
        <end position="537"/>
    </location>
</feature>
<dbReference type="GO" id="GO:0005634">
    <property type="term" value="C:nucleus"/>
    <property type="evidence" value="ECO:0007669"/>
    <property type="project" value="TreeGrafter"/>
</dbReference>
<dbReference type="EMBL" id="PQIB02000018">
    <property type="protein sequence ID" value="RLM54738.1"/>
    <property type="molecule type" value="Genomic_DNA"/>
</dbReference>
<gene>
    <name evidence="2" type="ORF">C2845_PM10G20370</name>
</gene>
<feature type="region of interest" description="Disordered" evidence="1">
    <location>
        <begin position="26"/>
        <end position="70"/>
    </location>
</feature>
<feature type="compositionally biased region" description="Basic and acidic residues" evidence="1">
    <location>
        <begin position="523"/>
        <end position="537"/>
    </location>
</feature>
<evidence type="ECO:0000313" key="2">
    <source>
        <dbReference type="EMBL" id="RLM54738.1"/>
    </source>
</evidence>
<dbReference type="OrthoDB" id="153872at2759"/>
<keyword evidence="3" id="KW-1185">Reference proteome</keyword>
<dbReference type="PANTHER" id="PTHR31874">
    <property type="entry name" value="CCT MOTIF FAMILY PROTEIN, EXPRESSED"/>
    <property type="match status" value="1"/>
</dbReference>
<name>A0A3L6PCU9_PANMI</name>
<protein>
    <submittedName>
        <fullName evidence="2">Protein CHLOROPLAST IMPORT APPARATUS 2</fullName>
    </submittedName>
</protein>
<evidence type="ECO:0000313" key="3">
    <source>
        <dbReference type="Proteomes" id="UP000275267"/>
    </source>
</evidence>
<comment type="caution">
    <text evidence="2">The sequence shown here is derived from an EMBL/GenBank/DDBJ whole genome shotgun (WGS) entry which is preliminary data.</text>
</comment>
<dbReference type="STRING" id="4540.A0A3L6PCU9"/>
<feature type="compositionally biased region" description="Low complexity" evidence="1">
    <location>
        <begin position="29"/>
        <end position="58"/>
    </location>
</feature>
<dbReference type="PANTHER" id="PTHR31874:SF7">
    <property type="entry name" value="OS06G0699600 PROTEIN"/>
    <property type="match status" value="1"/>
</dbReference>
<dbReference type="InterPro" id="IPR052453">
    <property type="entry name" value="CONSTANS-like_ZF"/>
</dbReference>
<evidence type="ECO:0000256" key="1">
    <source>
        <dbReference type="SAM" id="MobiDB-lite"/>
    </source>
</evidence>
<reference evidence="3" key="1">
    <citation type="journal article" date="2019" name="Nat. Commun.">
        <title>The genome of broomcorn millet.</title>
        <authorList>
            <person name="Zou C."/>
            <person name="Miki D."/>
            <person name="Li D."/>
            <person name="Tang Q."/>
            <person name="Xiao L."/>
            <person name="Rajput S."/>
            <person name="Deng P."/>
            <person name="Jia W."/>
            <person name="Huang R."/>
            <person name="Zhang M."/>
            <person name="Sun Y."/>
            <person name="Hu J."/>
            <person name="Fu X."/>
            <person name="Schnable P.S."/>
            <person name="Li F."/>
            <person name="Zhang H."/>
            <person name="Feng B."/>
            <person name="Zhu X."/>
            <person name="Liu R."/>
            <person name="Schnable J.C."/>
            <person name="Zhu J.-K."/>
            <person name="Zhang H."/>
        </authorList>
    </citation>
    <scope>NUCLEOTIDE SEQUENCE [LARGE SCALE GENOMIC DNA]</scope>
</reference>
<dbReference type="GO" id="GO:0006355">
    <property type="term" value="P:regulation of DNA-templated transcription"/>
    <property type="evidence" value="ECO:0007669"/>
    <property type="project" value="TreeGrafter"/>
</dbReference>
<dbReference type="Proteomes" id="UP000275267">
    <property type="component" value="Unassembled WGS sequence"/>
</dbReference>
<feature type="compositionally biased region" description="Basic residues" evidence="1">
    <location>
        <begin position="60"/>
        <end position="69"/>
    </location>
</feature>
<dbReference type="AlphaFoldDB" id="A0A3L6PCU9"/>